<proteinExistence type="predicted"/>
<reference evidence="1" key="2">
    <citation type="submission" date="2020-08" db="EMBL/GenBank/DDBJ databases">
        <title>Plant Genome Project.</title>
        <authorList>
            <person name="Zhang R.-G."/>
        </authorList>
    </citation>
    <scope>NUCLEOTIDE SEQUENCE</scope>
    <source>
        <strain evidence="1">Huo1</strain>
        <tissue evidence="1">Leaf</tissue>
    </source>
</reference>
<reference evidence="1" key="1">
    <citation type="submission" date="2018-01" db="EMBL/GenBank/DDBJ databases">
        <authorList>
            <person name="Mao J.F."/>
        </authorList>
    </citation>
    <scope>NUCLEOTIDE SEQUENCE</scope>
    <source>
        <strain evidence="1">Huo1</strain>
        <tissue evidence="1">Leaf</tissue>
    </source>
</reference>
<accession>A0A8X8Y7H9</accession>
<name>A0A8X8Y7H9_SALSN</name>
<dbReference type="PANTHER" id="PTHR35699">
    <property type="entry name" value="F2J10.10 PROTEIN"/>
    <property type="match status" value="1"/>
</dbReference>
<protein>
    <submittedName>
        <fullName evidence="1">Uncharacterized protein</fullName>
    </submittedName>
</protein>
<dbReference type="PANTHER" id="PTHR35699:SF1">
    <property type="entry name" value="F2J10.10 PROTEIN"/>
    <property type="match status" value="1"/>
</dbReference>
<dbReference type="AlphaFoldDB" id="A0A8X8Y7H9"/>
<keyword evidence="2" id="KW-1185">Reference proteome</keyword>
<dbReference type="EMBL" id="PNBA02000005">
    <property type="protein sequence ID" value="KAG6424985.1"/>
    <property type="molecule type" value="Genomic_DNA"/>
</dbReference>
<dbReference type="Proteomes" id="UP000298416">
    <property type="component" value="Unassembled WGS sequence"/>
</dbReference>
<organism evidence="1">
    <name type="scientific">Salvia splendens</name>
    <name type="common">Scarlet sage</name>
    <dbReference type="NCBI Taxonomy" id="180675"/>
    <lineage>
        <taxon>Eukaryota</taxon>
        <taxon>Viridiplantae</taxon>
        <taxon>Streptophyta</taxon>
        <taxon>Embryophyta</taxon>
        <taxon>Tracheophyta</taxon>
        <taxon>Spermatophyta</taxon>
        <taxon>Magnoliopsida</taxon>
        <taxon>eudicotyledons</taxon>
        <taxon>Gunneridae</taxon>
        <taxon>Pentapetalae</taxon>
        <taxon>asterids</taxon>
        <taxon>lamiids</taxon>
        <taxon>Lamiales</taxon>
        <taxon>Lamiaceae</taxon>
        <taxon>Nepetoideae</taxon>
        <taxon>Mentheae</taxon>
        <taxon>Salviinae</taxon>
        <taxon>Salvia</taxon>
        <taxon>Salvia subgen. Calosphace</taxon>
        <taxon>core Calosphace</taxon>
    </lineage>
</organism>
<evidence type="ECO:0000313" key="1">
    <source>
        <dbReference type="EMBL" id="KAG6424985.1"/>
    </source>
</evidence>
<gene>
    <name evidence="1" type="ORF">SASPL_115408</name>
</gene>
<comment type="caution">
    <text evidence="1">The sequence shown here is derived from an EMBL/GenBank/DDBJ whole genome shotgun (WGS) entry which is preliminary data.</text>
</comment>
<sequence>MACIQLLKPTPSNSQSKIACFYADFSLQKRRIRLRNSGIQNNYRRFRVTCKVEDGDKQSNGLETRQIVIERTWFVDELINRIKCWLSLMNNMKIGLAETQEVDEKETNHPNCLYEEPPESLFTKELRRRGMTPTSLLEEKNKDSVREEIKFREEDGGWGYSRRNGITTGAETNLTGQREKSMALNSEGLEVSLFSIMAEHNGFAEWHSCYVAFSVDPVMFGFSTTVTDPHTLVQYFGAEFVHDGCDNPASPPPYVDPYELLEEERMYKTAPPLN</sequence>
<evidence type="ECO:0000313" key="2">
    <source>
        <dbReference type="Proteomes" id="UP000298416"/>
    </source>
</evidence>